<feature type="compositionally biased region" description="Polar residues" evidence="1">
    <location>
        <begin position="240"/>
        <end position="249"/>
    </location>
</feature>
<dbReference type="InterPro" id="IPR011129">
    <property type="entry name" value="CSD"/>
</dbReference>
<feature type="region of interest" description="Disordered" evidence="1">
    <location>
        <begin position="240"/>
        <end position="268"/>
    </location>
</feature>
<dbReference type="Gene3D" id="2.40.50.140">
    <property type="entry name" value="Nucleic acid-binding proteins"/>
    <property type="match status" value="1"/>
</dbReference>
<feature type="domain" description="CSD" evidence="2">
    <location>
        <begin position="68"/>
        <end position="135"/>
    </location>
</feature>
<gene>
    <name evidence="3" type="ORF">SCF082_LOCUS14502</name>
</gene>
<protein>
    <recommendedName>
        <fullName evidence="2">CSD domain-containing protein</fullName>
    </recommendedName>
</protein>
<proteinExistence type="predicted"/>
<comment type="caution">
    <text evidence="3">The sequence shown here is derived from an EMBL/GenBank/DDBJ whole genome shotgun (WGS) entry which is preliminary data.</text>
</comment>
<accession>A0ABP0JY61</accession>
<sequence>MTNPWGLDGPSFLQAERLVVLDMAIRIHAISIPRSMSLDLRTDGAKRGEFRAEVAVESCANAGWKDQRFEGQIVKYLVDKGYGFIRCQELRQSRYPDRDIFLHQKQLGNFKEGDAVSFGIFLNRDGKPQATELAYLNGGGEQQYQQQGQYPQQSQQYQQQSQHQQYPQEYQQQQYQQYSQQQYQQGQYQQYSQEYQSQDHYGMQGQGGDQAAVFWTQGWPRCRDWGTMLHEPLERLDRSNLNSRQSHQASMGEWPPQPPQEEEGTHEVEVPKDLVSQLEGGRLHQLKQMAGGDIQIAFQTRPDHSNPVAVVKGPKAHASLAAILVMQELCDLIQIPV</sequence>
<evidence type="ECO:0000313" key="3">
    <source>
        <dbReference type="EMBL" id="CAK9019424.1"/>
    </source>
</evidence>
<dbReference type="SMART" id="SM00357">
    <property type="entry name" value="CSP"/>
    <property type="match status" value="1"/>
</dbReference>
<evidence type="ECO:0000313" key="4">
    <source>
        <dbReference type="Proteomes" id="UP001642464"/>
    </source>
</evidence>
<keyword evidence="4" id="KW-1185">Reference proteome</keyword>
<dbReference type="InterPro" id="IPR012340">
    <property type="entry name" value="NA-bd_OB-fold"/>
</dbReference>
<evidence type="ECO:0000256" key="1">
    <source>
        <dbReference type="SAM" id="MobiDB-lite"/>
    </source>
</evidence>
<reference evidence="3 4" key="1">
    <citation type="submission" date="2024-02" db="EMBL/GenBank/DDBJ databases">
        <authorList>
            <person name="Chen Y."/>
            <person name="Shah S."/>
            <person name="Dougan E. K."/>
            <person name="Thang M."/>
            <person name="Chan C."/>
        </authorList>
    </citation>
    <scope>NUCLEOTIDE SEQUENCE [LARGE SCALE GENOMIC DNA]</scope>
</reference>
<name>A0ABP0JY61_9DINO</name>
<dbReference type="SUPFAM" id="SSF50249">
    <property type="entry name" value="Nucleic acid-binding proteins"/>
    <property type="match status" value="1"/>
</dbReference>
<organism evidence="3 4">
    <name type="scientific">Durusdinium trenchii</name>
    <dbReference type="NCBI Taxonomy" id="1381693"/>
    <lineage>
        <taxon>Eukaryota</taxon>
        <taxon>Sar</taxon>
        <taxon>Alveolata</taxon>
        <taxon>Dinophyceae</taxon>
        <taxon>Suessiales</taxon>
        <taxon>Symbiodiniaceae</taxon>
        <taxon>Durusdinium</taxon>
    </lineage>
</organism>
<evidence type="ECO:0000259" key="2">
    <source>
        <dbReference type="PROSITE" id="PS51857"/>
    </source>
</evidence>
<dbReference type="Proteomes" id="UP001642464">
    <property type="component" value="Unassembled WGS sequence"/>
</dbReference>
<dbReference type="EMBL" id="CAXAMM010009113">
    <property type="protein sequence ID" value="CAK9019424.1"/>
    <property type="molecule type" value="Genomic_DNA"/>
</dbReference>
<dbReference type="InterPro" id="IPR002059">
    <property type="entry name" value="CSP_DNA-bd"/>
</dbReference>
<dbReference type="PROSITE" id="PS51857">
    <property type="entry name" value="CSD_2"/>
    <property type="match status" value="1"/>
</dbReference>
<dbReference type="Pfam" id="PF00313">
    <property type="entry name" value="CSD"/>
    <property type="match status" value="1"/>
</dbReference>